<protein>
    <submittedName>
        <fullName evidence="8">(California timema) hypothetical protein</fullName>
    </submittedName>
</protein>
<organism evidence="8">
    <name type="scientific">Timema californicum</name>
    <name type="common">California timema</name>
    <name type="synonym">Walking stick</name>
    <dbReference type="NCBI Taxonomy" id="61474"/>
    <lineage>
        <taxon>Eukaryota</taxon>
        <taxon>Metazoa</taxon>
        <taxon>Ecdysozoa</taxon>
        <taxon>Arthropoda</taxon>
        <taxon>Hexapoda</taxon>
        <taxon>Insecta</taxon>
        <taxon>Pterygota</taxon>
        <taxon>Neoptera</taxon>
        <taxon>Polyneoptera</taxon>
        <taxon>Phasmatodea</taxon>
        <taxon>Timematodea</taxon>
        <taxon>Timematoidea</taxon>
        <taxon>Timematidae</taxon>
        <taxon>Timema</taxon>
    </lineage>
</organism>
<comment type="similarity">
    <text evidence="1">Belongs to the DNA/RNA non-specific endonuclease family.</text>
</comment>
<gene>
    <name evidence="8" type="ORF">TCMB3V08_LOCUS8927</name>
</gene>
<evidence type="ECO:0000313" key="8">
    <source>
        <dbReference type="EMBL" id="CAD7576357.1"/>
    </source>
</evidence>
<dbReference type="GO" id="GO:0003676">
    <property type="term" value="F:nucleic acid binding"/>
    <property type="evidence" value="ECO:0007669"/>
    <property type="project" value="InterPro"/>
</dbReference>
<evidence type="ECO:0000256" key="3">
    <source>
        <dbReference type="ARBA" id="ARBA00022759"/>
    </source>
</evidence>
<keyword evidence="5" id="KW-0479">Metal-binding</keyword>
<feature type="binding site" evidence="5">
    <location>
        <position position="311"/>
    </location>
    <ligand>
        <name>Mg(2+)</name>
        <dbReference type="ChEBI" id="CHEBI:18420"/>
        <note>catalytic</note>
    </ligand>
</feature>
<keyword evidence="2" id="KW-0540">Nuclease</keyword>
<keyword evidence="3" id="KW-0255">Endonuclease</keyword>
<dbReference type="SMART" id="SM00892">
    <property type="entry name" value="Endonuclease_NS"/>
    <property type="match status" value="1"/>
</dbReference>
<dbReference type="SMART" id="SM00477">
    <property type="entry name" value="NUC"/>
    <property type="match status" value="1"/>
</dbReference>
<name>A0A7R9PAY5_TIMCA</name>
<dbReference type="PANTHER" id="PTHR13966:SF19">
    <property type="entry name" value="NUCLEASE EXOG, MITOCHONDRIAL"/>
    <property type="match status" value="1"/>
</dbReference>
<dbReference type="GO" id="GO:0005634">
    <property type="term" value="C:nucleus"/>
    <property type="evidence" value="ECO:0007669"/>
    <property type="project" value="TreeGrafter"/>
</dbReference>
<evidence type="ECO:0000259" key="6">
    <source>
        <dbReference type="SMART" id="SM00477"/>
    </source>
</evidence>
<dbReference type="InterPro" id="IPR044929">
    <property type="entry name" value="DNA/RNA_non-sp_Endonuclease_sf"/>
</dbReference>
<keyword evidence="3" id="KW-0378">Hydrolase</keyword>
<dbReference type="FunFam" id="3.40.570.10:FF:000007">
    <property type="entry name" value="Alkaline nuclease"/>
    <property type="match status" value="1"/>
</dbReference>
<dbReference type="EMBL" id="OE184137">
    <property type="protein sequence ID" value="CAD7576357.1"/>
    <property type="molecule type" value="Genomic_DNA"/>
</dbReference>
<dbReference type="InterPro" id="IPR001604">
    <property type="entry name" value="Endo_G_ENPP1-like_dom"/>
</dbReference>
<dbReference type="AlphaFoldDB" id="A0A7R9PAY5"/>
<evidence type="ECO:0000256" key="1">
    <source>
        <dbReference type="ARBA" id="ARBA00010052"/>
    </source>
</evidence>
<sequence>MIGSERRDVRGEGLYEYVWLSDDSLQLEKKVLKQHWNNRQRWSLYLRYSSPMASLVLTDSSQLTSHIQNLDCAVTVNSDLGDPQPLLLRPGGTKDGFGFKLPTPPSDVINFNRGETVRIACPGSFITVRGAGVTEAVATCVTGRTFTIEGFSYDFRNLVCSSYPWHTARNTGRICNSGRASEIEIGFLVGTDFFRVLDVCFDNNQLNPLWTKFDLVGSIGGYQRSFPRPSWIRGAFYPRVSPDNQYLRANQIATIGEILGSQALGERYVSRTTDFYLARGHLVAKADYVYGSQHRATFYYVNAAPQWQTFNGGNWERLESSVRNYASSRRFNLVVYTGTYGVTTLPNARGQQRELYLYDDANGNHALPIPKVFWKVVYNPVTRAGAVFLGVNNPYLTTLTNDYLLCADVSNRISWLLWSPNNLTLGYSYVCEVNDFRRAVPTLPGFTVTSLLT</sequence>
<dbReference type="GO" id="GO:0005743">
    <property type="term" value="C:mitochondrial inner membrane"/>
    <property type="evidence" value="ECO:0007669"/>
    <property type="project" value="TreeGrafter"/>
</dbReference>
<dbReference type="InterPro" id="IPR044925">
    <property type="entry name" value="His-Me_finger_sf"/>
</dbReference>
<dbReference type="GO" id="GO:0000014">
    <property type="term" value="F:single-stranded DNA endodeoxyribonuclease activity"/>
    <property type="evidence" value="ECO:0007669"/>
    <property type="project" value="TreeGrafter"/>
</dbReference>
<dbReference type="SUPFAM" id="SSF54060">
    <property type="entry name" value="His-Me finger endonucleases"/>
    <property type="match status" value="1"/>
</dbReference>
<feature type="domain" description="ENPP1-3/EXOG-like endonuclease/phosphodiesterase" evidence="6">
    <location>
        <begin position="199"/>
        <end position="425"/>
    </location>
</feature>
<dbReference type="Pfam" id="PF01223">
    <property type="entry name" value="Endonuclease_NS"/>
    <property type="match status" value="1"/>
</dbReference>
<dbReference type="CDD" id="cd00091">
    <property type="entry name" value="NUC"/>
    <property type="match status" value="1"/>
</dbReference>
<accession>A0A7R9PAY5</accession>
<evidence type="ECO:0000256" key="2">
    <source>
        <dbReference type="ARBA" id="ARBA00022722"/>
    </source>
</evidence>
<dbReference type="PANTHER" id="PTHR13966">
    <property type="entry name" value="ENDONUCLEASE RELATED"/>
    <property type="match status" value="1"/>
</dbReference>
<dbReference type="GO" id="GO:0046872">
    <property type="term" value="F:metal ion binding"/>
    <property type="evidence" value="ECO:0007669"/>
    <property type="project" value="UniProtKB-KW"/>
</dbReference>
<feature type="domain" description="DNA/RNA non-specific endonuclease/pyrophosphatase/phosphodiesterase" evidence="7">
    <location>
        <begin position="193"/>
        <end position="436"/>
    </location>
</feature>
<feature type="active site" description="Proton acceptor" evidence="4">
    <location>
        <position position="281"/>
    </location>
</feature>
<dbReference type="InterPro" id="IPR040255">
    <property type="entry name" value="Non-specific_endonuclease"/>
</dbReference>
<dbReference type="GO" id="GO:0006309">
    <property type="term" value="P:apoptotic DNA fragmentation"/>
    <property type="evidence" value="ECO:0007669"/>
    <property type="project" value="TreeGrafter"/>
</dbReference>
<proteinExistence type="inferred from homology"/>
<reference evidence="8" key="1">
    <citation type="submission" date="2020-11" db="EMBL/GenBank/DDBJ databases">
        <authorList>
            <person name="Tran Van P."/>
        </authorList>
    </citation>
    <scope>NUCLEOTIDE SEQUENCE</scope>
</reference>
<evidence type="ECO:0000256" key="4">
    <source>
        <dbReference type="PIRSR" id="PIRSR640255-1"/>
    </source>
</evidence>
<dbReference type="GO" id="GO:0004521">
    <property type="term" value="F:RNA endonuclease activity"/>
    <property type="evidence" value="ECO:0007669"/>
    <property type="project" value="TreeGrafter"/>
</dbReference>
<dbReference type="Gene3D" id="3.40.570.10">
    <property type="entry name" value="Extracellular Endonuclease, subunit A"/>
    <property type="match status" value="1"/>
</dbReference>
<dbReference type="InterPro" id="IPR020821">
    <property type="entry name" value="ENPP1-3/EXOG-like_nuc-like"/>
</dbReference>
<evidence type="ECO:0000259" key="7">
    <source>
        <dbReference type="SMART" id="SM00892"/>
    </source>
</evidence>
<evidence type="ECO:0000256" key="5">
    <source>
        <dbReference type="PIRSR" id="PIRSR640255-2"/>
    </source>
</evidence>